<gene>
    <name evidence="3" type="ORF">H0H10_36185</name>
</gene>
<evidence type="ECO:0000313" key="4">
    <source>
        <dbReference type="Proteomes" id="UP000621210"/>
    </source>
</evidence>
<dbReference type="Gene3D" id="1.10.10.10">
    <property type="entry name" value="Winged helix-like DNA-binding domain superfamily/Winged helix DNA-binding domain"/>
    <property type="match status" value="1"/>
</dbReference>
<evidence type="ECO:0000256" key="2">
    <source>
        <dbReference type="SAM" id="MobiDB-lite"/>
    </source>
</evidence>
<feature type="coiled-coil region" evidence="1">
    <location>
        <begin position="23"/>
        <end position="57"/>
    </location>
</feature>
<dbReference type="AlphaFoldDB" id="A0A926LAU7"/>
<sequence length="220" mass="23130">MSETTANTPGLTSQYTAQVAEDLERNSKEQERVSAEIAALQQQLSALQQDHSVLVNLQQALGLAPAPTEPEPQPEPAPVATVPAPRKKTGTKSGASKPARTKKAAAPSVKPAAKKATAKKSQSEAAAKKSTGTSAQPTLVDIVRAHLAEQSEPRSAAEVAAELGRQYPERAIKTTVVRNTLESLVAKEQAQRSKQGSSVFYTAGTPKSAEAAQDKQEQSA</sequence>
<keyword evidence="4" id="KW-1185">Reference proteome</keyword>
<feature type="region of interest" description="Disordered" evidence="2">
    <location>
        <begin position="64"/>
        <end position="134"/>
    </location>
</feature>
<feature type="compositionally biased region" description="Low complexity" evidence="2">
    <location>
        <begin position="119"/>
        <end position="130"/>
    </location>
</feature>
<evidence type="ECO:0000313" key="3">
    <source>
        <dbReference type="EMBL" id="MBD0424544.1"/>
    </source>
</evidence>
<dbReference type="Proteomes" id="UP000621210">
    <property type="component" value="Unassembled WGS sequence"/>
</dbReference>
<keyword evidence="1" id="KW-0175">Coiled coil</keyword>
<evidence type="ECO:0000256" key="1">
    <source>
        <dbReference type="SAM" id="Coils"/>
    </source>
</evidence>
<dbReference type="RefSeq" id="WP_188185430.1">
    <property type="nucleotide sequence ID" value="NZ_JACVQF010000235.1"/>
</dbReference>
<dbReference type="EMBL" id="JACVQF010000235">
    <property type="protein sequence ID" value="MBD0424544.1"/>
    <property type="molecule type" value="Genomic_DNA"/>
</dbReference>
<dbReference type="InterPro" id="IPR036388">
    <property type="entry name" value="WH-like_DNA-bd_sf"/>
</dbReference>
<feature type="compositionally biased region" description="Pro residues" evidence="2">
    <location>
        <begin position="67"/>
        <end position="77"/>
    </location>
</feature>
<reference evidence="3" key="2">
    <citation type="submission" date="2020-09" db="EMBL/GenBank/DDBJ databases">
        <authorList>
            <person name="Luo X."/>
        </authorList>
    </citation>
    <scope>NUCLEOTIDE SEQUENCE</scope>
    <source>
        <strain evidence="3">TRM S81-3</strain>
    </source>
</reference>
<comment type="caution">
    <text evidence="3">The sequence shown here is derived from an EMBL/GenBank/DDBJ whole genome shotgun (WGS) entry which is preliminary data.</text>
</comment>
<organism evidence="3 4">
    <name type="scientific">Streptomyces griseicoloratus</name>
    <dbReference type="NCBI Taxonomy" id="2752516"/>
    <lineage>
        <taxon>Bacteria</taxon>
        <taxon>Bacillati</taxon>
        <taxon>Actinomycetota</taxon>
        <taxon>Actinomycetes</taxon>
        <taxon>Kitasatosporales</taxon>
        <taxon>Streptomycetaceae</taxon>
        <taxon>Streptomyces</taxon>
    </lineage>
</organism>
<feature type="region of interest" description="Disordered" evidence="2">
    <location>
        <begin position="186"/>
        <end position="220"/>
    </location>
</feature>
<accession>A0A926LAU7</accession>
<name>A0A926LAU7_9ACTN</name>
<reference evidence="3" key="1">
    <citation type="submission" date="2020-09" db="EMBL/GenBank/DDBJ databases">
        <title>Streptomyces grisecoloratus sp. nov., isolated from cotton soil.</title>
        <authorList>
            <person name="Xing L."/>
        </authorList>
    </citation>
    <scope>NUCLEOTIDE SEQUENCE</scope>
    <source>
        <strain evidence="3">TRM S81-3</strain>
    </source>
</reference>
<proteinExistence type="predicted"/>
<protein>
    <recommendedName>
        <fullName evidence="5">Regulatory protein</fullName>
    </recommendedName>
</protein>
<evidence type="ECO:0008006" key="5">
    <source>
        <dbReference type="Google" id="ProtNLM"/>
    </source>
</evidence>